<gene>
    <name evidence="2" type="ORF">AXK12_00760</name>
</gene>
<feature type="compositionally biased region" description="Pro residues" evidence="1">
    <location>
        <begin position="32"/>
        <end position="42"/>
    </location>
</feature>
<evidence type="ECO:0000313" key="2">
    <source>
        <dbReference type="EMBL" id="KXU38066.1"/>
    </source>
</evidence>
<evidence type="ECO:0000256" key="1">
    <source>
        <dbReference type="SAM" id="MobiDB-lite"/>
    </source>
</evidence>
<dbReference type="EMBL" id="LSZP01000002">
    <property type="protein sequence ID" value="KXU38066.1"/>
    <property type="molecule type" value="Genomic_DNA"/>
</dbReference>
<dbReference type="Proteomes" id="UP000071392">
    <property type="component" value="Unassembled WGS sequence"/>
</dbReference>
<protein>
    <submittedName>
        <fullName evidence="2">Uncharacterized protein</fullName>
    </submittedName>
</protein>
<evidence type="ECO:0000313" key="3">
    <source>
        <dbReference type="Proteomes" id="UP000071392"/>
    </source>
</evidence>
<accession>A0A139SU11</accession>
<reference evidence="2 3" key="1">
    <citation type="submission" date="2016-02" db="EMBL/GenBank/DDBJ databases">
        <authorList>
            <person name="Wen L."/>
            <person name="He K."/>
            <person name="Yang H."/>
        </authorList>
    </citation>
    <scope>NUCLEOTIDE SEQUENCE [LARGE SCALE GENOMIC DNA]</scope>
    <source>
        <strain evidence="2 3">CV41</strain>
    </source>
</reference>
<comment type="caution">
    <text evidence="2">The sequence shown here is derived from an EMBL/GenBank/DDBJ whole genome shotgun (WGS) entry which is preliminary data.</text>
</comment>
<organism evidence="2 3">
    <name type="scientific">Cephaloticoccus capnophilus</name>
    <dbReference type="NCBI Taxonomy" id="1548208"/>
    <lineage>
        <taxon>Bacteria</taxon>
        <taxon>Pseudomonadati</taxon>
        <taxon>Verrucomicrobiota</taxon>
        <taxon>Opitutia</taxon>
        <taxon>Opitutales</taxon>
        <taxon>Opitutaceae</taxon>
        <taxon>Cephaloticoccus</taxon>
    </lineage>
</organism>
<keyword evidence="3" id="KW-1185">Reference proteome</keyword>
<name>A0A139SU11_9BACT</name>
<dbReference type="AlphaFoldDB" id="A0A139SU11"/>
<feature type="region of interest" description="Disordered" evidence="1">
    <location>
        <begin position="28"/>
        <end position="48"/>
    </location>
</feature>
<sequence>MRRGAEAAATQRATLKIHMPKSAQNLREKMRNPPPLFPPRPVSPTARGAAVSDRFHLIWDFSSRYRAKAKSQI</sequence>
<proteinExistence type="predicted"/>